<comment type="caution">
    <text evidence="1">The sequence shown here is derived from an EMBL/GenBank/DDBJ whole genome shotgun (WGS) entry which is preliminary data.</text>
</comment>
<dbReference type="Proteomes" id="UP000246278">
    <property type="component" value="Unassembled WGS sequence"/>
</dbReference>
<organism evidence="1 2">
    <name type="scientific">Prosthecochloris marina</name>
    <dbReference type="NCBI Taxonomy" id="2017681"/>
    <lineage>
        <taxon>Bacteria</taxon>
        <taxon>Pseudomonadati</taxon>
        <taxon>Chlorobiota</taxon>
        <taxon>Chlorobiia</taxon>
        <taxon>Chlorobiales</taxon>
        <taxon>Chlorobiaceae</taxon>
        <taxon>Prosthecochloris</taxon>
    </lineage>
</organism>
<gene>
    <name evidence="1" type="ORF">CR164_01305</name>
</gene>
<name>A0A317T9H5_9CHLB</name>
<sequence length="82" mass="9375">MPTDHTKGRKPWWTHAFSTAAGNQEGAMHDEKRITIEKFMKQLYSLFCKSPMATAPHKQTYITTLVLRIALLTLSRKIKNGT</sequence>
<keyword evidence="2" id="KW-1185">Reference proteome</keyword>
<reference evidence="2" key="1">
    <citation type="submission" date="2017-10" db="EMBL/GenBank/DDBJ databases">
        <authorList>
            <person name="Gaisin V.A."/>
            <person name="Rysina M.S."/>
            <person name="Grouzdev D.S."/>
        </authorList>
    </citation>
    <scope>NUCLEOTIDE SEQUENCE [LARGE SCALE GENOMIC DNA]</scope>
    <source>
        <strain evidence="2">V1</strain>
    </source>
</reference>
<proteinExistence type="predicted"/>
<accession>A0A317T9H5</accession>
<evidence type="ECO:0000313" key="2">
    <source>
        <dbReference type="Proteomes" id="UP000246278"/>
    </source>
</evidence>
<evidence type="ECO:0000313" key="1">
    <source>
        <dbReference type="EMBL" id="PWW83225.1"/>
    </source>
</evidence>
<protein>
    <submittedName>
        <fullName evidence="1">Uncharacterized protein</fullName>
    </submittedName>
</protein>
<dbReference type="EMBL" id="PDNZ01000001">
    <property type="protein sequence ID" value="PWW83225.1"/>
    <property type="molecule type" value="Genomic_DNA"/>
</dbReference>
<dbReference type="AlphaFoldDB" id="A0A317T9H5"/>